<evidence type="ECO:0000256" key="1">
    <source>
        <dbReference type="ARBA" id="ARBA00022801"/>
    </source>
</evidence>
<proteinExistence type="predicted"/>
<feature type="domain" description="Tyrosine specific protein phosphatases" evidence="2">
    <location>
        <begin position="85"/>
        <end position="152"/>
    </location>
</feature>
<dbReference type="InterPro" id="IPR000387">
    <property type="entry name" value="Tyr_Pase_dom"/>
</dbReference>
<dbReference type="SMART" id="SM00195">
    <property type="entry name" value="DSPc"/>
    <property type="match status" value="1"/>
</dbReference>
<evidence type="ECO:0000259" key="2">
    <source>
        <dbReference type="PROSITE" id="PS50056"/>
    </source>
</evidence>
<keyword evidence="1" id="KW-0378">Hydrolase</keyword>
<gene>
    <name evidence="3" type="ORF">AVDCRST_MAG19-1845</name>
</gene>
<evidence type="ECO:0000313" key="3">
    <source>
        <dbReference type="EMBL" id="CAA9561598.1"/>
    </source>
</evidence>
<dbReference type="InterPro" id="IPR029021">
    <property type="entry name" value="Prot-tyrosine_phosphatase-like"/>
</dbReference>
<reference evidence="3" key="1">
    <citation type="submission" date="2020-02" db="EMBL/GenBank/DDBJ databases">
        <authorList>
            <person name="Meier V. D."/>
        </authorList>
    </citation>
    <scope>NUCLEOTIDE SEQUENCE</scope>
    <source>
        <strain evidence="3">AVDCRST_MAG19</strain>
    </source>
</reference>
<dbReference type="FunFam" id="3.90.190.10:FF:000157">
    <property type="entry name" value="Protein-tyrosine phosphatase"/>
    <property type="match status" value="1"/>
</dbReference>
<dbReference type="Gene3D" id="3.90.190.10">
    <property type="entry name" value="Protein tyrosine phosphatase superfamily"/>
    <property type="match status" value="1"/>
</dbReference>
<protein>
    <recommendedName>
        <fullName evidence="2">Tyrosine specific protein phosphatases domain-containing protein</fullName>
    </recommendedName>
</protein>
<dbReference type="SUPFAM" id="SSF52799">
    <property type="entry name" value="(Phosphotyrosine protein) phosphatases II"/>
    <property type="match status" value="1"/>
</dbReference>
<dbReference type="Pfam" id="PF22785">
    <property type="entry name" value="Tc-R-P"/>
    <property type="match status" value="1"/>
</dbReference>
<dbReference type="PANTHER" id="PTHR23339">
    <property type="entry name" value="TYROSINE SPECIFIC PROTEIN PHOSPHATASE AND DUAL SPECIFICITY PROTEIN PHOSPHATASE"/>
    <property type="match status" value="1"/>
</dbReference>
<dbReference type="InterPro" id="IPR016130">
    <property type="entry name" value="Tyr_Pase_AS"/>
</dbReference>
<dbReference type="EMBL" id="CADCWL010000078">
    <property type="protein sequence ID" value="CAA9561598.1"/>
    <property type="molecule type" value="Genomic_DNA"/>
</dbReference>
<dbReference type="InterPro" id="IPR020422">
    <property type="entry name" value="TYR_PHOSPHATASE_DUAL_dom"/>
</dbReference>
<dbReference type="GO" id="GO:0016787">
    <property type="term" value="F:hydrolase activity"/>
    <property type="evidence" value="ECO:0007669"/>
    <property type="project" value="UniProtKB-KW"/>
</dbReference>
<organism evidence="3">
    <name type="scientific">uncultured Thermomicrobiales bacterium</name>
    <dbReference type="NCBI Taxonomy" id="1645740"/>
    <lineage>
        <taxon>Bacteria</taxon>
        <taxon>Pseudomonadati</taxon>
        <taxon>Thermomicrobiota</taxon>
        <taxon>Thermomicrobia</taxon>
        <taxon>Thermomicrobiales</taxon>
        <taxon>environmental samples</taxon>
    </lineage>
</organism>
<dbReference type="InterPro" id="IPR050561">
    <property type="entry name" value="PTP"/>
</dbReference>
<dbReference type="PROSITE" id="PS00383">
    <property type="entry name" value="TYR_PHOSPHATASE_1"/>
    <property type="match status" value="1"/>
</dbReference>
<dbReference type="PROSITE" id="PS50056">
    <property type="entry name" value="TYR_PHOSPHATASE_2"/>
    <property type="match status" value="1"/>
</dbReference>
<dbReference type="AlphaFoldDB" id="A0A6J4UVD0"/>
<name>A0A6J4UVD0_9BACT</name>
<sequence>MQGFYWLIDGVLAGCARPGGRGRREPSASAATEAELDADLLALQERGIGAVLSLTETPLTHGALDRHGLDGLHLPVDDLRAPTPTQLHDALAFIDRQRGLGRRVAVHCLVGQGRTGTVLAAYLIRGGLDASAALREVRAVCPGAVSAAEQERALADFAAARDWIV</sequence>
<accession>A0A6J4UVD0</accession>